<gene>
    <name evidence="2" type="ORF">BDCG_02535</name>
</gene>
<evidence type="ECO:0000313" key="2">
    <source>
        <dbReference type="EMBL" id="EEQ87415.2"/>
    </source>
</evidence>
<feature type="region of interest" description="Disordered" evidence="1">
    <location>
        <begin position="133"/>
        <end position="163"/>
    </location>
</feature>
<evidence type="ECO:0000256" key="1">
    <source>
        <dbReference type="SAM" id="MobiDB-lite"/>
    </source>
</evidence>
<dbReference type="RefSeq" id="XP_045274742.1">
    <property type="nucleotide sequence ID" value="XM_045418074.1"/>
</dbReference>
<name>A0ABP2EU42_AJEDR</name>
<organism evidence="2 3">
    <name type="scientific">Ajellomyces dermatitidis (strain ER-3 / ATCC MYA-2586)</name>
    <name type="common">Blastomyces dermatitidis</name>
    <dbReference type="NCBI Taxonomy" id="559297"/>
    <lineage>
        <taxon>Eukaryota</taxon>
        <taxon>Fungi</taxon>
        <taxon>Dikarya</taxon>
        <taxon>Ascomycota</taxon>
        <taxon>Pezizomycotina</taxon>
        <taxon>Eurotiomycetes</taxon>
        <taxon>Eurotiomycetidae</taxon>
        <taxon>Onygenales</taxon>
        <taxon>Ajellomycetaceae</taxon>
        <taxon>Blastomyces</taxon>
    </lineage>
</organism>
<reference evidence="3" key="1">
    <citation type="journal article" date="2015" name="PLoS Genet.">
        <title>The dynamic genome and transcriptome of the human fungal pathogen Blastomyces and close relative Emmonsia.</title>
        <authorList>
            <person name="Munoz J.F."/>
            <person name="Gauthier G.M."/>
            <person name="Desjardins C.A."/>
            <person name="Gallo J.E."/>
            <person name="Holder J."/>
            <person name="Sullivan T.D."/>
            <person name="Marty A.J."/>
            <person name="Carmen J.C."/>
            <person name="Chen Z."/>
            <person name="Ding L."/>
            <person name="Gujja S."/>
            <person name="Magrini V."/>
            <person name="Misas E."/>
            <person name="Mitreva M."/>
            <person name="Priest M."/>
            <person name="Saif S."/>
            <person name="Whiston E.A."/>
            <person name="Young S."/>
            <person name="Zeng Q."/>
            <person name="Goldman W.E."/>
            <person name="Mardis E.R."/>
            <person name="Taylor J.W."/>
            <person name="McEwen J.G."/>
            <person name="Clay O.K."/>
            <person name="Klein B.S."/>
            <person name="Cuomo C.A."/>
        </authorList>
    </citation>
    <scope>NUCLEOTIDE SEQUENCE [LARGE SCALE GENOMIC DNA]</scope>
    <source>
        <strain evidence="3">ER-3 / ATCC MYA-2586</strain>
    </source>
</reference>
<sequence>MGYRRHFHIMVHGMAWHGIWHGRERTTDGRRNDAESEACQRGCERAPDSGTLICSSGGGGWVKLLGINYYYQSPWSKFPLVCFLKSSSGDGSGALRSTYSNYYYYYSIHGHACCSYRVQPPDGNLQVSALETMSQRERQKSENSQASRQAPPNHNVRAAVRST</sequence>
<proteinExistence type="predicted"/>
<evidence type="ECO:0000313" key="3">
    <source>
        <dbReference type="Proteomes" id="UP000002039"/>
    </source>
</evidence>
<dbReference type="GeneID" id="69024948"/>
<accession>A0ABP2EU42</accession>
<feature type="compositionally biased region" description="Polar residues" evidence="1">
    <location>
        <begin position="142"/>
        <end position="152"/>
    </location>
</feature>
<dbReference type="EMBL" id="EQ999975">
    <property type="protein sequence ID" value="EEQ87415.2"/>
    <property type="molecule type" value="Genomic_DNA"/>
</dbReference>
<keyword evidence="3" id="KW-1185">Reference proteome</keyword>
<protein>
    <submittedName>
        <fullName evidence="2">Uncharacterized protein</fullName>
    </submittedName>
</protein>
<dbReference type="Proteomes" id="UP000002039">
    <property type="component" value="Unassembled WGS sequence"/>
</dbReference>